<protein>
    <submittedName>
        <fullName evidence="2">Uncharacterized protein</fullName>
    </submittedName>
</protein>
<dbReference type="SUPFAM" id="SSF69047">
    <property type="entry name" value="Hypothetical protein YjbJ"/>
    <property type="match status" value="1"/>
</dbReference>
<comment type="caution">
    <text evidence="2">The sequence shown here is derived from an EMBL/GenBank/DDBJ whole genome shotgun (WGS) entry which is preliminary data.</text>
</comment>
<evidence type="ECO:0000256" key="1">
    <source>
        <dbReference type="SAM" id="MobiDB-lite"/>
    </source>
</evidence>
<feature type="compositionally biased region" description="Basic and acidic residues" evidence="1">
    <location>
        <begin position="41"/>
        <end position="66"/>
    </location>
</feature>
<gene>
    <name evidence="2" type="ORF">LrDSM24759_08780</name>
</gene>
<dbReference type="InterPro" id="IPR036629">
    <property type="entry name" value="YjbJ_sf"/>
</dbReference>
<dbReference type="Proteomes" id="UP000257317">
    <property type="component" value="Unassembled WGS sequence"/>
</dbReference>
<evidence type="ECO:0000313" key="2">
    <source>
        <dbReference type="EMBL" id="GBG04964.1"/>
    </source>
</evidence>
<dbReference type="AlphaFoldDB" id="A0A2Z6T6U4"/>
<dbReference type="OrthoDB" id="2316975at2"/>
<proteinExistence type="predicted"/>
<evidence type="ECO:0000313" key="3">
    <source>
        <dbReference type="Proteomes" id="UP000257317"/>
    </source>
</evidence>
<dbReference type="RefSeq" id="WP_117118301.1">
    <property type="nucleotide sequence ID" value="NZ_BFBY01000005.1"/>
</dbReference>
<feature type="region of interest" description="Disordered" evidence="1">
    <location>
        <begin position="21"/>
        <end position="66"/>
    </location>
</feature>
<feature type="compositionally biased region" description="Basic and acidic residues" evidence="1">
    <location>
        <begin position="21"/>
        <end position="33"/>
    </location>
</feature>
<dbReference type="EMBL" id="BFBY01000005">
    <property type="protein sequence ID" value="GBG04964.1"/>
    <property type="molecule type" value="Genomic_DNA"/>
</dbReference>
<keyword evidence="3" id="KW-1185">Reference proteome</keyword>
<name>A0A2Z6T6U4_9LACO</name>
<accession>A0A2Z6T6U4</accession>
<reference evidence="3" key="1">
    <citation type="submission" date="2018-03" db="EMBL/GenBank/DDBJ databases">
        <title>New taxa in the Lactobacillus gasseri group.</title>
        <authorList>
            <person name="Tanizawa Y."/>
            <person name="Tohno M."/>
            <person name="Endo A."/>
            <person name="Arita M."/>
        </authorList>
    </citation>
    <scope>NUCLEOTIDE SEQUENCE [LARGE SCALE GENOMIC DNA]</scope>
    <source>
        <strain evidence="3">DSM 24759</strain>
    </source>
</reference>
<organism evidence="2 3">
    <name type="scientific">Lactobacillus rodentium</name>
    <dbReference type="NCBI Taxonomy" id="947835"/>
    <lineage>
        <taxon>Bacteria</taxon>
        <taxon>Bacillati</taxon>
        <taxon>Bacillota</taxon>
        <taxon>Bacilli</taxon>
        <taxon>Lactobacillales</taxon>
        <taxon>Lactobacillaceae</taxon>
        <taxon>Lactobacillus</taxon>
    </lineage>
</organism>
<sequence>MTKDKHGLKDKVAGKLKEVEGKITGDKARELEGKAQGAKGKAKDKVTHMAQDLKAKKKEAEKSHAK</sequence>